<dbReference type="NCBIfam" id="TIGR04183">
    <property type="entry name" value="Por_Secre_tail"/>
    <property type="match status" value="1"/>
</dbReference>
<dbReference type="RefSeq" id="WP_144851627.1">
    <property type="nucleotide sequence ID" value="NZ_VMRJ01000005.1"/>
</dbReference>
<dbReference type="Gene3D" id="2.60.120.260">
    <property type="entry name" value="Galactose-binding domain-like"/>
    <property type="match status" value="1"/>
</dbReference>
<comment type="caution">
    <text evidence="2">The sequence shown here is derived from an EMBL/GenBank/DDBJ whole genome shotgun (WGS) entry which is preliminary data.</text>
</comment>
<keyword evidence="3" id="KW-1185">Reference proteome</keyword>
<dbReference type="InterPro" id="IPR026444">
    <property type="entry name" value="Secre_tail"/>
</dbReference>
<feature type="signal peptide" evidence="1">
    <location>
        <begin position="1"/>
        <end position="18"/>
    </location>
</feature>
<name>A0A558BQ12_9BACT</name>
<evidence type="ECO:0000256" key="1">
    <source>
        <dbReference type="SAM" id="SignalP"/>
    </source>
</evidence>
<keyword evidence="1" id="KW-0732">Signal</keyword>
<organism evidence="2 3">
    <name type="scientific">Hymenobacter setariae</name>
    <dbReference type="NCBI Taxonomy" id="2594794"/>
    <lineage>
        <taxon>Bacteria</taxon>
        <taxon>Pseudomonadati</taxon>
        <taxon>Bacteroidota</taxon>
        <taxon>Cytophagia</taxon>
        <taxon>Cytophagales</taxon>
        <taxon>Hymenobacteraceae</taxon>
        <taxon>Hymenobacter</taxon>
    </lineage>
</organism>
<dbReference type="EMBL" id="VMRJ01000005">
    <property type="protein sequence ID" value="TVT38597.1"/>
    <property type="molecule type" value="Genomic_DNA"/>
</dbReference>
<dbReference type="AlphaFoldDB" id="A0A558BQ12"/>
<accession>A0A558BQ12</accession>
<proteinExistence type="predicted"/>
<gene>
    <name evidence="2" type="ORF">FNT36_20670</name>
</gene>
<protein>
    <submittedName>
        <fullName evidence="2">T9SS type A sorting domain-containing protein</fullName>
    </submittedName>
</protein>
<evidence type="ECO:0000313" key="3">
    <source>
        <dbReference type="Proteomes" id="UP000317624"/>
    </source>
</evidence>
<reference evidence="2 3" key="1">
    <citation type="submission" date="2019-07" db="EMBL/GenBank/DDBJ databases">
        <title>Hymenobacter sp. straun FUR1 Genome sequencing and assembly.</title>
        <authorList>
            <person name="Chhetri G."/>
        </authorList>
    </citation>
    <scope>NUCLEOTIDE SEQUENCE [LARGE SCALE GENOMIC DNA]</scope>
    <source>
        <strain evidence="2 3">Fur1</strain>
    </source>
</reference>
<dbReference type="Proteomes" id="UP000317624">
    <property type="component" value="Unassembled WGS sequence"/>
</dbReference>
<sequence>MRLRLLALSLLLPFGALAQLITGPLPADPVRVATAATPAAGTAAQRTTALTLPFFDDFTTPLEGPPSATRWLGATTAYPNLGATVRYLGGGSYVSNRYAANPLTRGTLTLDGLRSTGLPYTTSQATAYGQTDTLTSQVIDLSGVTAASNVYLSFAWQAGSLVGTPSSNSSSSPVSLTLELLDNTGRWQAAWSYSSRGVVTRFKQQILPLNQAAYLHSGFQFRFRASGSRTLNTDLFGLDYIYLNSNRTASDTTFQDIATSRGLGSPLRPYTAMPVWQYAAATAAGTSPLNPALTATLNSLTAPLTTPTPVSWVGTVRELTAGGAAAATWLTAGRPIVAAARQELVQGDVTTAPLAVSGTVARRFRYQLALLTNETNPLTLPNDTISRDLELGNYYAYDDGTAEFGIGLPANNNNPTSYLALPFTTSQADYVKSILIAPIFNNISLTAGGENNENRSITIAVWADNNGKPANTPLATATATLTNPLPAGQTFIEVPFTAPVPVSGRFYVGYGQASNGRFLLYGLDLNNQLPANTVYVNTRGTTIADPWTAETPQPTGAPMIRPVMNRTVLATRGQQAISAAFTLYPNPALTGTTVAVDGPKFSRAALLDVLGRPVWQQPTAEAGQATLRLPAGLAAGVYLMQLTLPDGSTATRRLSLQ</sequence>
<feature type="chain" id="PRO_5021750663" evidence="1">
    <location>
        <begin position="19"/>
        <end position="657"/>
    </location>
</feature>
<evidence type="ECO:0000313" key="2">
    <source>
        <dbReference type="EMBL" id="TVT38597.1"/>
    </source>
</evidence>
<dbReference type="OrthoDB" id="9790247at2"/>